<name>A0ABT9S5U7_9BURK</name>
<dbReference type="InterPro" id="IPR024975">
    <property type="entry name" value="NOV_C"/>
</dbReference>
<keyword evidence="3" id="KW-1185">Reference proteome</keyword>
<feature type="domain" description="Protein NO VEIN C-terminal" evidence="1">
    <location>
        <begin position="201"/>
        <end position="280"/>
    </location>
</feature>
<evidence type="ECO:0000313" key="2">
    <source>
        <dbReference type="EMBL" id="MDP9899223.1"/>
    </source>
</evidence>
<proteinExistence type="predicted"/>
<dbReference type="RefSeq" id="WP_307689044.1">
    <property type="nucleotide sequence ID" value="NZ_JAUSRO010000004.1"/>
</dbReference>
<dbReference type="Proteomes" id="UP001226867">
    <property type="component" value="Unassembled WGS sequence"/>
</dbReference>
<dbReference type="EMBL" id="JAUSRO010000004">
    <property type="protein sequence ID" value="MDP9899223.1"/>
    <property type="molecule type" value="Genomic_DNA"/>
</dbReference>
<evidence type="ECO:0000313" key="3">
    <source>
        <dbReference type="Proteomes" id="UP001226867"/>
    </source>
</evidence>
<organism evidence="2 3">
    <name type="scientific">Variovorax ginsengisoli</name>
    <dbReference type="NCBI Taxonomy" id="363844"/>
    <lineage>
        <taxon>Bacteria</taxon>
        <taxon>Pseudomonadati</taxon>
        <taxon>Pseudomonadota</taxon>
        <taxon>Betaproteobacteria</taxon>
        <taxon>Burkholderiales</taxon>
        <taxon>Comamonadaceae</taxon>
        <taxon>Variovorax</taxon>
    </lineage>
</organism>
<accession>A0ABT9S5U7</accession>
<evidence type="ECO:0000259" key="1">
    <source>
        <dbReference type="Pfam" id="PF13020"/>
    </source>
</evidence>
<protein>
    <recommendedName>
        <fullName evidence="1">Protein NO VEIN C-terminal domain-containing protein</fullName>
    </recommendedName>
</protein>
<gene>
    <name evidence="2" type="ORF">J2W36_001468</name>
</gene>
<comment type="caution">
    <text evidence="2">The sequence shown here is derived from an EMBL/GenBank/DDBJ whole genome shotgun (WGS) entry which is preliminary data.</text>
</comment>
<sequence>MEKEVVPAVLSVINEKRLLGDKRTPVEIISKMGVFDARQKASDSAWLATGDNIIATIWAEFVSIGAGGRWFCLESLDASRRADGGERSALQLQRAKDRIALLKRAMDAGQGVRAVLQTNRVAIADLETDKAAKVSVRVPDDEEWHVARWDADEKIAVLVRGARGWVPTDEDLQAGLARGSVPAPEPEVVIVQSSPQEAQAAAVAYLTKHFSSYGYKAENVSSQQLGHDIEVFDKKGATLLKLAIKGTAPGVSTFQLSSEERAGAQRGDPWRLAVVTDATTPAAQHKIYKPSEIGSVPGLEALPG</sequence>
<dbReference type="Pfam" id="PF13020">
    <property type="entry name" value="NOV_C"/>
    <property type="match status" value="1"/>
</dbReference>
<reference evidence="2 3" key="1">
    <citation type="submission" date="2023-07" db="EMBL/GenBank/DDBJ databases">
        <title>Sorghum-associated microbial communities from plants grown in Nebraska, USA.</title>
        <authorList>
            <person name="Schachtman D."/>
        </authorList>
    </citation>
    <scope>NUCLEOTIDE SEQUENCE [LARGE SCALE GENOMIC DNA]</scope>
    <source>
        <strain evidence="2 3">DS1607</strain>
    </source>
</reference>